<comment type="caution">
    <text evidence="2">The sequence shown here is derived from an EMBL/GenBank/DDBJ whole genome shotgun (WGS) entry which is preliminary data.</text>
</comment>
<dbReference type="SMART" id="SM00953">
    <property type="entry name" value="RES"/>
    <property type="match status" value="1"/>
</dbReference>
<dbReference type="InterPro" id="IPR014914">
    <property type="entry name" value="RES_dom"/>
</dbReference>
<dbReference type="RefSeq" id="WP_200277053.1">
    <property type="nucleotide sequence ID" value="NZ_JAENII010000003.1"/>
</dbReference>
<feature type="domain" description="RES" evidence="1">
    <location>
        <begin position="24"/>
        <end position="138"/>
    </location>
</feature>
<proteinExistence type="predicted"/>
<evidence type="ECO:0000313" key="3">
    <source>
        <dbReference type="Proteomes" id="UP000658278"/>
    </source>
</evidence>
<reference evidence="2" key="1">
    <citation type="submission" date="2021-01" db="EMBL/GenBank/DDBJ databases">
        <title>Modified the classification status of verrucomicrobia.</title>
        <authorList>
            <person name="Feng X."/>
        </authorList>
    </citation>
    <scope>NUCLEOTIDE SEQUENCE</scope>
    <source>
        <strain evidence="2">KCTC 22201</strain>
    </source>
</reference>
<evidence type="ECO:0000259" key="1">
    <source>
        <dbReference type="SMART" id="SM00953"/>
    </source>
</evidence>
<gene>
    <name evidence="2" type="ORF">JIN81_04600</name>
</gene>
<organism evidence="2 3">
    <name type="scientific">Haloferula rosea</name>
    <dbReference type="NCBI Taxonomy" id="490093"/>
    <lineage>
        <taxon>Bacteria</taxon>
        <taxon>Pseudomonadati</taxon>
        <taxon>Verrucomicrobiota</taxon>
        <taxon>Verrucomicrobiia</taxon>
        <taxon>Verrucomicrobiales</taxon>
        <taxon>Verrucomicrobiaceae</taxon>
        <taxon>Haloferula</taxon>
    </lineage>
</organism>
<dbReference type="Proteomes" id="UP000658278">
    <property type="component" value="Unassembled WGS sequence"/>
</dbReference>
<dbReference type="AlphaFoldDB" id="A0A934RAZ3"/>
<evidence type="ECO:0000313" key="2">
    <source>
        <dbReference type="EMBL" id="MBK1826287.1"/>
    </source>
</evidence>
<dbReference type="Pfam" id="PF08808">
    <property type="entry name" value="RES"/>
    <property type="match status" value="1"/>
</dbReference>
<protein>
    <submittedName>
        <fullName evidence="2">RES family NAD+ phosphorylase</fullName>
    </submittedName>
</protein>
<dbReference type="EMBL" id="JAENII010000003">
    <property type="protein sequence ID" value="MBK1826287.1"/>
    <property type="molecule type" value="Genomic_DNA"/>
</dbReference>
<keyword evidence="3" id="KW-1185">Reference proteome</keyword>
<accession>A0A934RAZ3</accession>
<sequence>MASSETGGTVSVYRIVSPRWTASAFSGEGAQKYGGRWNSPGRRVVYTAGSRALAALEMLVHLTTPGSRSKPYSIIEVTLPLEQIQEIGSTAHPVQAGDDWLKSGSSLALRVPSIIIPEEPNYLINPEHPAFAELRIGKPSPFGFDSRM</sequence>
<name>A0A934RAZ3_9BACT</name>